<dbReference type="Proteomes" id="UP001596111">
    <property type="component" value="Unassembled WGS sequence"/>
</dbReference>
<feature type="binding site" evidence="9">
    <location>
        <position position="994"/>
    </location>
    <ligand>
        <name>substrate</name>
    </ligand>
</feature>
<keyword evidence="6 9" id="KW-0143">Chaperone</keyword>
<dbReference type="Pfam" id="PF01642">
    <property type="entry name" value="MM_CoA_mutase"/>
    <property type="match status" value="2"/>
</dbReference>
<keyword evidence="7 9" id="KW-0413">Isomerase</keyword>
<evidence type="ECO:0000256" key="8">
    <source>
        <dbReference type="ARBA" id="ARBA00023285"/>
    </source>
</evidence>
<comment type="catalytic activity">
    <reaction evidence="9">
        <text>2-methylpropanoyl-CoA = butanoyl-CoA</text>
        <dbReference type="Rhea" id="RHEA:13141"/>
        <dbReference type="ChEBI" id="CHEBI:57338"/>
        <dbReference type="ChEBI" id="CHEBI:57371"/>
        <dbReference type="EC" id="5.4.99.13"/>
    </reaction>
</comment>
<evidence type="ECO:0000256" key="2">
    <source>
        <dbReference type="ARBA" id="ARBA00022628"/>
    </source>
</evidence>
<evidence type="ECO:0000256" key="4">
    <source>
        <dbReference type="ARBA" id="ARBA00022801"/>
    </source>
</evidence>
<dbReference type="HAMAP" id="MF_02050">
    <property type="entry name" value="IcmF"/>
    <property type="match status" value="1"/>
</dbReference>
<dbReference type="InterPro" id="IPR006158">
    <property type="entry name" value="Cobalamin-bd"/>
</dbReference>
<dbReference type="Gene3D" id="3.40.50.280">
    <property type="entry name" value="Cobalamin-binding domain"/>
    <property type="match status" value="1"/>
</dbReference>
<dbReference type="PANTHER" id="PTHR43087:SF1">
    <property type="entry name" value="LAO_AO TRANSPORT SYSTEM ATPASE"/>
    <property type="match status" value="1"/>
</dbReference>
<keyword evidence="5 9" id="KW-0342">GTP-binding</keyword>
<keyword evidence="8 9" id="KW-0170">Cobalt</keyword>
<keyword evidence="4 9" id="KW-0378">Hydrolase</keyword>
<dbReference type="Gene3D" id="3.20.20.240">
    <property type="entry name" value="Methylmalonyl-CoA mutase"/>
    <property type="match status" value="1"/>
</dbReference>
<comment type="subunit">
    <text evidence="9">Homodimer.</text>
</comment>
<feature type="binding site" evidence="9">
    <location>
        <position position="866"/>
    </location>
    <ligand>
        <name>substrate</name>
    </ligand>
</feature>
<comment type="domain">
    <text evidence="9">Is composed of four functional domains: the N-terminal 5'-deoxyadenosylcobalamin binding region that is homologous to the small subunit of ICM (IcmB), a middle P-loop GTPase domain (MeaI) that likely acts as a chaperone for ICM, a structured linker region involved in dimer formation, and a C-terminal part that is homologous to the large substrate-binding subunit of ICM (IcmA).</text>
</comment>
<dbReference type="SUPFAM" id="SSF51703">
    <property type="entry name" value="Cobalamin (vitamin B12)-dependent enzymes"/>
    <property type="match status" value="1"/>
</dbReference>
<evidence type="ECO:0000256" key="3">
    <source>
        <dbReference type="ARBA" id="ARBA00022741"/>
    </source>
</evidence>
<feature type="binding site" evidence="9">
    <location>
        <position position="308"/>
    </location>
    <ligand>
        <name>Mg(2+)</name>
        <dbReference type="ChEBI" id="CHEBI:18420"/>
        <label>2</label>
    </ligand>
</feature>
<dbReference type="PANTHER" id="PTHR43087">
    <property type="entry name" value="LYSINE/ARGININE/ORNITHINE TRANSPORT SYSTEM KINASE"/>
    <property type="match status" value="1"/>
</dbReference>
<dbReference type="InterPro" id="IPR016176">
    <property type="entry name" value="Cbl-dep_enz_cat"/>
</dbReference>
<dbReference type="InterPro" id="IPR006099">
    <property type="entry name" value="MeMalonylCoA_mutase_a/b_cat"/>
</dbReference>
<protein>
    <recommendedName>
        <fullName evidence="9">Fused isobutyryl-CoA mutase</fullName>
    </recommendedName>
    <domain>
        <recommendedName>
            <fullName evidence="9">Isobutyryl-CoA mutase</fullName>
            <shortName evidence="9">ICM</shortName>
            <ecNumber evidence="9">5.4.99.13</ecNumber>
        </recommendedName>
    </domain>
    <domain>
        <recommendedName>
            <fullName evidence="9">P-loop GTPase</fullName>
            <ecNumber evidence="9">3.6.5.-</ecNumber>
        </recommendedName>
        <alternativeName>
            <fullName evidence="9">G-protein chaperone</fullName>
        </alternativeName>
    </domain>
</protein>
<keyword evidence="9" id="KW-0511">Multifunctional enzyme</keyword>
<comment type="caution">
    <text evidence="11">The sequence shown here is derived from an EMBL/GenBank/DDBJ whole genome shotgun (WGS) entry which is preliminary data.</text>
</comment>
<dbReference type="SUPFAM" id="SSF52242">
    <property type="entry name" value="Cobalamin (vitamin B12)-binding domain"/>
    <property type="match status" value="1"/>
</dbReference>
<organism evidence="11 12">
    <name type="scientific">Rhodanobacter terrae</name>
    <dbReference type="NCBI Taxonomy" id="418647"/>
    <lineage>
        <taxon>Bacteria</taxon>
        <taxon>Pseudomonadati</taxon>
        <taxon>Pseudomonadota</taxon>
        <taxon>Gammaproteobacteria</taxon>
        <taxon>Lysobacterales</taxon>
        <taxon>Rhodanobacteraceae</taxon>
        <taxon>Rhodanobacter</taxon>
    </lineage>
</organism>
<gene>
    <name evidence="9" type="primary">icmF</name>
    <name evidence="11" type="ORF">ACFPPB_05165</name>
</gene>
<feature type="binding site" evidence="9">
    <location>
        <begin position="354"/>
        <end position="357"/>
    </location>
    <ligand>
        <name>GTP</name>
        <dbReference type="ChEBI" id="CHEBI:37565"/>
    </ligand>
</feature>
<feature type="binding site" evidence="9">
    <location>
        <position position="307"/>
    </location>
    <ligand>
        <name>Mg(2+)</name>
        <dbReference type="ChEBI" id="CHEBI:18420"/>
        <label>2</label>
    </ligand>
</feature>
<dbReference type="Pfam" id="PF02310">
    <property type="entry name" value="B12-binding"/>
    <property type="match status" value="1"/>
</dbReference>
<feature type="binding site" evidence="9">
    <location>
        <position position="910"/>
    </location>
    <ligand>
        <name>substrate</name>
    </ligand>
</feature>
<keyword evidence="3 9" id="KW-0547">Nucleotide-binding</keyword>
<dbReference type="PROSITE" id="PS51332">
    <property type="entry name" value="B12_BINDING"/>
    <property type="match status" value="1"/>
</dbReference>
<evidence type="ECO:0000313" key="11">
    <source>
        <dbReference type="EMBL" id="MFC5580499.1"/>
    </source>
</evidence>
<feature type="binding site" description="axial binding residue" evidence="9">
    <location>
        <position position="32"/>
    </location>
    <ligand>
        <name>adenosylcob(III)alamin</name>
        <dbReference type="ChEBI" id="CHEBI:18408"/>
    </ligand>
    <ligandPart>
        <name>Co</name>
        <dbReference type="ChEBI" id="CHEBI:27638"/>
    </ligandPart>
</feature>
<feature type="binding site" evidence="9">
    <location>
        <position position="262"/>
    </location>
    <ligand>
        <name>GTP</name>
        <dbReference type="ChEBI" id="CHEBI:37565"/>
    </ligand>
</feature>
<feature type="binding site" evidence="9">
    <location>
        <position position="246"/>
    </location>
    <ligand>
        <name>Mg(2+)</name>
        <dbReference type="ChEBI" id="CHEBI:18420"/>
        <label>2</label>
    </ligand>
</feature>
<keyword evidence="12" id="KW-1185">Reference proteome</keyword>
<feature type="binding site" evidence="9">
    <location>
        <position position="259"/>
    </location>
    <ligand>
        <name>Mg(2+)</name>
        <dbReference type="ChEBI" id="CHEBI:18420"/>
        <label>2</label>
    </ligand>
</feature>
<comment type="catalytic activity">
    <reaction evidence="9">
        <text>GTP + H2O = GDP + phosphate + H(+)</text>
        <dbReference type="Rhea" id="RHEA:19669"/>
        <dbReference type="ChEBI" id="CHEBI:15377"/>
        <dbReference type="ChEBI" id="CHEBI:15378"/>
        <dbReference type="ChEBI" id="CHEBI:37565"/>
        <dbReference type="ChEBI" id="CHEBI:43474"/>
        <dbReference type="ChEBI" id="CHEBI:58189"/>
    </reaction>
</comment>
<feature type="binding site" evidence="9">
    <location>
        <begin position="217"/>
        <end position="222"/>
    </location>
    <ligand>
        <name>GTP</name>
        <dbReference type="ChEBI" id="CHEBI:37565"/>
    </ligand>
</feature>
<keyword evidence="2 9" id="KW-0846">Cobalamin</keyword>
<evidence type="ECO:0000313" key="12">
    <source>
        <dbReference type="Proteomes" id="UP001596111"/>
    </source>
</evidence>
<dbReference type="EC" id="3.6.5.-" evidence="9"/>
<dbReference type="EMBL" id="JBHSNG010000003">
    <property type="protein sequence ID" value="MFC5580499.1"/>
    <property type="molecule type" value="Genomic_DNA"/>
</dbReference>
<evidence type="ECO:0000256" key="7">
    <source>
        <dbReference type="ARBA" id="ARBA00023235"/>
    </source>
</evidence>
<feature type="binding site" evidence="9">
    <location>
        <position position="307"/>
    </location>
    <ligand>
        <name>Mg(2+)</name>
        <dbReference type="ChEBI" id="CHEBI:18420"/>
        <label>1</label>
        <note>catalytic</note>
    </ligand>
</feature>
<dbReference type="Pfam" id="PF03308">
    <property type="entry name" value="MeaB"/>
    <property type="match status" value="1"/>
</dbReference>
<feature type="binding site" evidence="9">
    <location>
        <position position="245"/>
    </location>
    <ligand>
        <name>Mg(2+)</name>
        <dbReference type="ChEBI" id="CHEBI:18420"/>
        <label>2</label>
    </ligand>
</feature>
<sequence length="1232" mass="136656">MSSPAKHVPAGATQAEATPLRFVTAASLFDGHDAAINIMRRIIQSQGAEVIHLGHNRSVEDVVRAALQEDADAIALSSYQGGHVEYFKYMVDMLRERGAGHIRVFGGGGGTITPEEIKELQAYGVERIYHPNDGMKLGLTEMIEDVMQRAGTAAAKRAESEAHTLPKVDIDDEISIGHMLSAIEEGKLTDAELEHQRKQWKLAGKHTPVLGLTGTGGAGKSSVVDELLLRFLHAFPKMRIAVLAVDPTRRRSGGALLGDRIRMNSLRSHRVYMRSMATRRQHAATSIVLHDCIDFLKSQPYDLVIVETAGIGQSDSEIVDLVDFPVYVMTSEYGAASQLEKIDMIDFAELVVLNKFDKRGAEDALRDVRKQWKRNRTAFALKDEDVPVYPTIASQFNDPGVTWMFVNLCRLMREKLHLGSDVVGAHPVRDHGMPDASIAPTGGSYKGGKVDWKPQLDTTLKSPRATVLIPGSRVRYLAEIAEQGRSINRSIETQAEFASKAQHYYESLKELGDPRLPRALELYRNADLHPELPTVGATSVANGQSVAAEAAPTSATATGAAPTSAAPTGAAQAGGVVDRSVLLLRQRYNAALKELSHEAIHQLREWPALYKSVTADVNEYKVRDKVIRVDNYRDSLSHQKIPKVAPPKSKDWGELVSFLGRENLPGHYPYTGGVYPYRRSGEDPTRMFAGEGTPERTNRRFHYLSQGGAATRLSTAFDSVTLYGEDPAPRPDIYGKIGNSGVNIATLDDMKKLYSGFDLSAPSTSVSMTINGPAPMILAMFMNTAIDQNVEKYLREDDARWAAAEKKIAAIYRNVPRPQYHGELPRSNQGRGNEGLGLGLLGVSGDELVDAQTYARIKQYTLQNVRGTVQADIFKEDQAQNTCIFSTEFALRMMGDIQQYFVDHKVRNFYSVSISGYHIAEAGANPISQLAFTLSNGFTIVEYYLARGMSVDDFAPNLSFFFSNGMDPEYTVIGRVARRIWARAMRERYGASSRSQMMKYHIQTSGRSLHAQEIQFNDIRTTLQAMYALFDNCNSLHTNAYDEAITTPTEESVRRAVAIQMIINKELGLNFNENPWQGSYVVDVLTDLVEEAVYKEFEAISERGGVLGAMDTMYQRGKIQEESMYYEHKKHDGSLPLIGVNTFLPKDHGGEIATEIELIRSTEEEKGQQIANVKRYGEARNALASDSLKVLQQTARDRRNVFEQLIEAVKYNSLGQISHALYDVGGEYRRNM</sequence>
<feature type="binding site" evidence="9">
    <location>
        <position position="1231"/>
    </location>
    <ligand>
        <name>GTP</name>
        <dbReference type="ChEBI" id="CHEBI:37565"/>
    </ligand>
</feature>
<dbReference type="Gene3D" id="3.40.50.300">
    <property type="entry name" value="P-loop containing nucleotide triphosphate hydrolases"/>
    <property type="match status" value="1"/>
</dbReference>
<comment type="similarity">
    <text evidence="9">Belongs to the IcmF family.</text>
</comment>
<comment type="caution">
    <text evidence="9">Lacks conserved residue(s) required for the propagation of feature annotation.</text>
</comment>
<name>A0ABW0SVK7_9GAMM</name>
<feature type="binding site" evidence="9">
    <location>
        <position position="221"/>
    </location>
    <ligand>
        <name>Mg(2+)</name>
        <dbReference type="ChEBI" id="CHEBI:18420"/>
        <label>1</label>
        <note>catalytic</note>
    </ligand>
</feature>
<dbReference type="SUPFAM" id="SSF52540">
    <property type="entry name" value="P-loop containing nucleoside triphosphate hydrolases"/>
    <property type="match status" value="1"/>
</dbReference>
<dbReference type="InterPro" id="IPR052040">
    <property type="entry name" value="GTPase/Isobutyryl-CoA_mutase"/>
</dbReference>
<feature type="binding site" evidence="9">
    <location>
        <position position="259"/>
    </location>
    <ligand>
        <name>Mg(2+)</name>
        <dbReference type="ChEBI" id="CHEBI:18420"/>
        <label>1</label>
        <note>catalytic</note>
    </ligand>
</feature>
<dbReference type="EC" id="5.4.99.13" evidence="9"/>
<dbReference type="RefSeq" id="WP_377325028.1">
    <property type="nucleotide sequence ID" value="NZ_JBHSNG010000003.1"/>
</dbReference>
<evidence type="ECO:0000256" key="6">
    <source>
        <dbReference type="ARBA" id="ARBA00023186"/>
    </source>
</evidence>
<accession>A0ABW0SVK7</accession>
<keyword evidence="9" id="KW-0479">Metal-binding</keyword>
<feature type="domain" description="B12-binding" evidence="10">
    <location>
        <begin position="19"/>
        <end position="150"/>
    </location>
</feature>
<evidence type="ECO:0000256" key="5">
    <source>
        <dbReference type="ARBA" id="ARBA00023134"/>
    </source>
</evidence>
<dbReference type="InterPro" id="IPR033669">
    <property type="entry name" value="IcmF"/>
</dbReference>
<dbReference type="InterPro" id="IPR036724">
    <property type="entry name" value="Cobalamin-bd_sf"/>
</dbReference>
<evidence type="ECO:0000256" key="9">
    <source>
        <dbReference type="HAMAP-Rule" id="MF_02050"/>
    </source>
</evidence>
<dbReference type="InterPro" id="IPR027417">
    <property type="entry name" value="P-loop_NTPase"/>
</dbReference>
<comment type="cofactor">
    <cofactor evidence="9">
        <name>Mg(2+)</name>
        <dbReference type="ChEBI" id="CHEBI:18420"/>
    </cofactor>
</comment>
<reference evidence="12" key="1">
    <citation type="journal article" date="2019" name="Int. J. Syst. Evol. Microbiol.">
        <title>The Global Catalogue of Microorganisms (GCM) 10K type strain sequencing project: providing services to taxonomists for standard genome sequencing and annotation.</title>
        <authorList>
            <consortium name="The Broad Institute Genomics Platform"/>
            <consortium name="The Broad Institute Genome Sequencing Center for Infectious Disease"/>
            <person name="Wu L."/>
            <person name="Ma J."/>
        </authorList>
    </citation>
    <scope>NUCLEOTIDE SEQUENCE [LARGE SCALE GENOMIC DNA]</scope>
    <source>
        <strain evidence="12">CGMCC 1.13587</strain>
    </source>
</reference>
<keyword evidence="9" id="KW-0460">Magnesium</keyword>
<evidence type="ECO:0000256" key="1">
    <source>
        <dbReference type="ARBA" id="ARBA00001922"/>
    </source>
</evidence>
<dbReference type="CDD" id="cd02071">
    <property type="entry name" value="MM_CoA_mut_B12_BD"/>
    <property type="match status" value="1"/>
</dbReference>
<feature type="binding site" evidence="9">
    <location>
        <position position="712"/>
    </location>
    <ligand>
        <name>substrate</name>
    </ligand>
</feature>
<comment type="function">
    <text evidence="9">Catalyzes the reversible interconversion of isobutyryl-CoA and n-butyryl-CoA, using radical chemistry. Also exhibits GTPase activity, associated with its G-protein domain (MeaI) that functions as a chaperone that assists cofactor delivery and proper holo-enzyme assembly.</text>
</comment>
<proteinExistence type="inferred from homology"/>
<evidence type="ECO:0000259" key="10">
    <source>
        <dbReference type="PROSITE" id="PS51332"/>
    </source>
</evidence>
<comment type="cofactor">
    <cofactor evidence="1 9">
        <name>adenosylcob(III)alamin</name>
        <dbReference type="ChEBI" id="CHEBI:18408"/>
    </cofactor>
</comment>
<feature type="binding site" evidence="9">
    <location>
        <position position="959"/>
    </location>
    <ligand>
        <name>substrate</name>
    </ligand>
</feature>
<feature type="binding site" evidence="9">
    <location>
        <position position="999"/>
    </location>
    <ligand>
        <name>substrate</name>
    </ligand>
</feature>